<sequence length="80" mass="8372">MAVGVRAFAREQLSANAARLGDEVVACHDLADREGARGGLHVRVVPFQPECSKAGENLSASSCSSTCRNTNSAITRNVKG</sequence>
<dbReference type="EMBL" id="JAPVEB010000003">
    <property type="protein sequence ID" value="KAJ5271062.1"/>
    <property type="molecule type" value="Genomic_DNA"/>
</dbReference>
<name>A0ABQ8WMS5_PENCH</name>
<accession>A0ABQ8WMS5</accession>
<comment type="caution">
    <text evidence="1">The sequence shown here is derived from an EMBL/GenBank/DDBJ whole genome shotgun (WGS) entry which is preliminary data.</text>
</comment>
<organism evidence="1 2">
    <name type="scientific">Penicillium chrysogenum</name>
    <name type="common">Penicillium notatum</name>
    <dbReference type="NCBI Taxonomy" id="5076"/>
    <lineage>
        <taxon>Eukaryota</taxon>
        <taxon>Fungi</taxon>
        <taxon>Dikarya</taxon>
        <taxon>Ascomycota</taxon>
        <taxon>Pezizomycotina</taxon>
        <taxon>Eurotiomycetes</taxon>
        <taxon>Eurotiomycetidae</taxon>
        <taxon>Eurotiales</taxon>
        <taxon>Aspergillaceae</taxon>
        <taxon>Penicillium</taxon>
        <taxon>Penicillium chrysogenum species complex</taxon>
    </lineage>
</organism>
<dbReference type="Proteomes" id="UP001220256">
    <property type="component" value="Unassembled WGS sequence"/>
</dbReference>
<reference evidence="1 2" key="1">
    <citation type="journal article" date="2023" name="IMA Fungus">
        <title>Comparative genomic study of the Penicillium genus elucidates a diverse pangenome and 15 lateral gene transfer events.</title>
        <authorList>
            <person name="Petersen C."/>
            <person name="Sorensen T."/>
            <person name="Nielsen M.R."/>
            <person name="Sondergaard T.E."/>
            <person name="Sorensen J.L."/>
            <person name="Fitzpatrick D.A."/>
            <person name="Frisvad J.C."/>
            <person name="Nielsen K.L."/>
        </authorList>
    </citation>
    <scope>NUCLEOTIDE SEQUENCE [LARGE SCALE GENOMIC DNA]</scope>
    <source>
        <strain evidence="1 2">IBT 3361</strain>
    </source>
</reference>
<keyword evidence="2" id="KW-1185">Reference proteome</keyword>
<gene>
    <name evidence="1" type="ORF">N7505_006820</name>
</gene>
<protein>
    <submittedName>
        <fullName evidence="1">Uncharacterized protein</fullName>
    </submittedName>
</protein>
<proteinExistence type="predicted"/>
<evidence type="ECO:0000313" key="2">
    <source>
        <dbReference type="Proteomes" id="UP001220256"/>
    </source>
</evidence>
<evidence type="ECO:0000313" key="1">
    <source>
        <dbReference type="EMBL" id="KAJ5271062.1"/>
    </source>
</evidence>